<keyword evidence="4" id="KW-0540">Nuclease</keyword>
<keyword evidence="7" id="KW-0539">Nucleus</keyword>
<dbReference type="PANTHER" id="PTHR22930">
    <property type="match status" value="1"/>
</dbReference>
<evidence type="ECO:0000256" key="1">
    <source>
        <dbReference type="ARBA" id="ARBA00001968"/>
    </source>
</evidence>
<evidence type="ECO:0000313" key="9">
    <source>
        <dbReference type="EMBL" id="KAJ8913060.1"/>
    </source>
</evidence>
<evidence type="ECO:0000256" key="5">
    <source>
        <dbReference type="ARBA" id="ARBA00022723"/>
    </source>
</evidence>
<protein>
    <recommendedName>
        <fullName evidence="8">DDE Tnp4 domain-containing protein</fullName>
    </recommendedName>
</protein>
<dbReference type="Proteomes" id="UP001159042">
    <property type="component" value="Unassembled WGS sequence"/>
</dbReference>
<dbReference type="GO" id="GO:0004518">
    <property type="term" value="F:nuclease activity"/>
    <property type="evidence" value="ECO:0007669"/>
    <property type="project" value="UniProtKB-KW"/>
</dbReference>
<dbReference type="AlphaFoldDB" id="A0AAV8VG44"/>
<proteinExistence type="inferred from homology"/>
<comment type="similarity">
    <text evidence="3">Belongs to the HARBI1 family.</text>
</comment>
<keyword evidence="10" id="KW-1185">Reference proteome</keyword>
<organism evidence="9 10">
    <name type="scientific">Exocentrus adspersus</name>
    <dbReference type="NCBI Taxonomy" id="1586481"/>
    <lineage>
        <taxon>Eukaryota</taxon>
        <taxon>Metazoa</taxon>
        <taxon>Ecdysozoa</taxon>
        <taxon>Arthropoda</taxon>
        <taxon>Hexapoda</taxon>
        <taxon>Insecta</taxon>
        <taxon>Pterygota</taxon>
        <taxon>Neoptera</taxon>
        <taxon>Endopterygota</taxon>
        <taxon>Coleoptera</taxon>
        <taxon>Polyphaga</taxon>
        <taxon>Cucujiformia</taxon>
        <taxon>Chrysomeloidea</taxon>
        <taxon>Cerambycidae</taxon>
        <taxon>Lamiinae</taxon>
        <taxon>Acanthocinini</taxon>
        <taxon>Exocentrus</taxon>
    </lineage>
</organism>
<comment type="cofactor">
    <cofactor evidence="1">
        <name>a divalent metal cation</name>
        <dbReference type="ChEBI" id="CHEBI:60240"/>
    </cofactor>
</comment>
<sequence>MEIEEEMFIEDDFEVLHIIDYGFPRRVYNRHNHFDNMDDLSFFRRFRLYKETVLHVLQQIEHNLEFNNDLNNSVSPINQLLTTLQFYATCGHQTAIGDFMGIHQSAVSRIISKVSQGIARLGPQYITMPNRQEQIHIQSRFYNISRFPRVIGCIDGTHIKIQNPGTDDGEVFRNRKGYFSLNIQVVCNADLKIMDIVARWPGSTHDMTIFNNSMIRARFEARQFENSFLLGDSGYALKSYLLTPLLNPIRPEEIRYNEAHSRTRNSVERTFGVWKRRFPVLAYGLRCKLENALTTIVATAVLHNIARRQNEREPPPPEYINFEQLQYLIGQGVFSQKQDIGPKYV</sequence>
<accession>A0AAV8VG44</accession>
<dbReference type="InterPro" id="IPR027806">
    <property type="entry name" value="HARBI1_dom"/>
</dbReference>
<evidence type="ECO:0000256" key="7">
    <source>
        <dbReference type="ARBA" id="ARBA00023242"/>
    </source>
</evidence>
<comment type="subcellular location">
    <subcellularLocation>
        <location evidence="2">Nucleus</location>
    </subcellularLocation>
</comment>
<evidence type="ECO:0000313" key="10">
    <source>
        <dbReference type="Proteomes" id="UP001159042"/>
    </source>
</evidence>
<evidence type="ECO:0000256" key="6">
    <source>
        <dbReference type="ARBA" id="ARBA00022801"/>
    </source>
</evidence>
<dbReference type="Pfam" id="PF13359">
    <property type="entry name" value="DDE_Tnp_4"/>
    <property type="match status" value="1"/>
</dbReference>
<reference evidence="9 10" key="1">
    <citation type="journal article" date="2023" name="Insect Mol. Biol.">
        <title>Genome sequencing provides insights into the evolution of gene families encoding plant cell wall-degrading enzymes in longhorned beetles.</title>
        <authorList>
            <person name="Shin N.R."/>
            <person name="Okamura Y."/>
            <person name="Kirsch R."/>
            <person name="Pauchet Y."/>
        </authorList>
    </citation>
    <scope>NUCLEOTIDE SEQUENCE [LARGE SCALE GENOMIC DNA]</scope>
    <source>
        <strain evidence="9">EAD_L_NR</strain>
    </source>
</reference>
<comment type="caution">
    <text evidence="9">The sequence shown here is derived from an EMBL/GenBank/DDBJ whole genome shotgun (WGS) entry which is preliminary data.</text>
</comment>
<dbReference type="InterPro" id="IPR045249">
    <property type="entry name" value="HARBI1-like"/>
</dbReference>
<keyword evidence="6" id="KW-0378">Hydrolase</keyword>
<dbReference type="GO" id="GO:0016787">
    <property type="term" value="F:hydrolase activity"/>
    <property type="evidence" value="ECO:0007669"/>
    <property type="project" value="UniProtKB-KW"/>
</dbReference>
<evidence type="ECO:0000256" key="2">
    <source>
        <dbReference type="ARBA" id="ARBA00004123"/>
    </source>
</evidence>
<evidence type="ECO:0000256" key="3">
    <source>
        <dbReference type="ARBA" id="ARBA00006958"/>
    </source>
</evidence>
<dbReference type="GO" id="GO:0005634">
    <property type="term" value="C:nucleus"/>
    <property type="evidence" value="ECO:0007669"/>
    <property type="project" value="UniProtKB-SubCell"/>
</dbReference>
<keyword evidence="5" id="KW-0479">Metal-binding</keyword>
<feature type="domain" description="DDE Tnp4" evidence="8">
    <location>
        <begin position="154"/>
        <end position="304"/>
    </location>
</feature>
<evidence type="ECO:0000256" key="4">
    <source>
        <dbReference type="ARBA" id="ARBA00022722"/>
    </source>
</evidence>
<dbReference type="EMBL" id="JANEYG010000103">
    <property type="protein sequence ID" value="KAJ8913060.1"/>
    <property type="molecule type" value="Genomic_DNA"/>
</dbReference>
<name>A0AAV8VG44_9CUCU</name>
<gene>
    <name evidence="9" type="ORF">NQ315_006561</name>
</gene>
<dbReference type="GO" id="GO:0046872">
    <property type="term" value="F:metal ion binding"/>
    <property type="evidence" value="ECO:0007669"/>
    <property type="project" value="UniProtKB-KW"/>
</dbReference>
<dbReference type="PANTHER" id="PTHR22930:SF289">
    <property type="entry name" value="DDE TNP4 DOMAIN-CONTAINING PROTEIN-RELATED"/>
    <property type="match status" value="1"/>
</dbReference>
<evidence type="ECO:0000259" key="8">
    <source>
        <dbReference type="Pfam" id="PF13359"/>
    </source>
</evidence>